<feature type="non-terminal residue" evidence="1">
    <location>
        <position position="22"/>
    </location>
</feature>
<name>A0A382IT21_9ZZZZ</name>
<dbReference type="EMBL" id="UINC01069169">
    <property type="protein sequence ID" value="SVC02337.1"/>
    <property type="molecule type" value="Genomic_DNA"/>
</dbReference>
<gene>
    <name evidence="1" type="ORF">METZ01_LOCUS255191</name>
</gene>
<organism evidence="1">
    <name type="scientific">marine metagenome</name>
    <dbReference type="NCBI Taxonomy" id="408172"/>
    <lineage>
        <taxon>unclassified sequences</taxon>
        <taxon>metagenomes</taxon>
        <taxon>ecological metagenomes</taxon>
    </lineage>
</organism>
<accession>A0A382IT21</accession>
<evidence type="ECO:0000313" key="1">
    <source>
        <dbReference type="EMBL" id="SVC02337.1"/>
    </source>
</evidence>
<protein>
    <submittedName>
        <fullName evidence="1">Uncharacterized protein</fullName>
    </submittedName>
</protein>
<proteinExistence type="predicted"/>
<sequence length="22" mass="2698">MADLLQKKYFKKYLYLVFGIIC</sequence>
<reference evidence="1" key="1">
    <citation type="submission" date="2018-05" db="EMBL/GenBank/DDBJ databases">
        <authorList>
            <person name="Lanie J.A."/>
            <person name="Ng W.-L."/>
            <person name="Kazmierczak K.M."/>
            <person name="Andrzejewski T.M."/>
            <person name="Davidsen T.M."/>
            <person name="Wayne K.J."/>
            <person name="Tettelin H."/>
            <person name="Glass J.I."/>
            <person name="Rusch D."/>
            <person name="Podicherti R."/>
            <person name="Tsui H.-C.T."/>
            <person name="Winkler M.E."/>
        </authorList>
    </citation>
    <scope>NUCLEOTIDE SEQUENCE</scope>
</reference>
<dbReference type="AlphaFoldDB" id="A0A382IT21"/>